<dbReference type="InterPro" id="IPR024731">
    <property type="entry name" value="NELL2-like_EGF"/>
</dbReference>
<dbReference type="InterPro" id="IPR000152">
    <property type="entry name" value="EGF-type_Asp/Asn_hydroxyl_site"/>
</dbReference>
<dbReference type="SUPFAM" id="SSF57184">
    <property type="entry name" value="Growth factor receptor domain"/>
    <property type="match status" value="1"/>
</dbReference>
<keyword evidence="6" id="KW-1133">Transmembrane helix</keyword>
<name>A0ABD3WTX1_SINWO</name>
<keyword evidence="4 5" id="KW-1015">Disulfide bond</keyword>
<keyword evidence="6" id="KW-0472">Membrane</keyword>
<evidence type="ECO:0000256" key="5">
    <source>
        <dbReference type="PROSITE-ProRule" id="PRU00076"/>
    </source>
</evidence>
<evidence type="ECO:0000256" key="2">
    <source>
        <dbReference type="ARBA" id="ARBA00022729"/>
    </source>
</evidence>
<dbReference type="AlphaFoldDB" id="A0ABD3WTX1"/>
<evidence type="ECO:0000259" key="8">
    <source>
        <dbReference type="PROSITE" id="PS50825"/>
    </source>
</evidence>
<accession>A0ABD3WTX1</accession>
<evidence type="ECO:0000259" key="7">
    <source>
        <dbReference type="PROSITE" id="PS50026"/>
    </source>
</evidence>
<dbReference type="PROSITE" id="PS50026">
    <property type="entry name" value="EGF_3"/>
    <property type="match status" value="2"/>
</dbReference>
<reference evidence="9 10" key="1">
    <citation type="submission" date="2024-11" db="EMBL/GenBank/DDBJ databases">
        <title>Chromosome-level genome assembly of the freshwater bivalve Anodonta woodiana.</title>
        <authorList>
            <person name="Chen X."/>
        </authorList>
    </citation>
    <scope>NUCLEOTIDE SEQUENCE [LARGE SCALE GENOMIC DNA]</scope>
    <source>
        <strain evidence="9">MN2024</strain>
        <tissue evidence="9">Gills</tissue>
    </source>
</reference>
<feature type="disulfide bond" evidence="5">
    <location>
        <begin position="659"/>
        <end position="668"/>
    </location>
</feature>
<comment type="caution">
    <text evidence="5">Lacks conserved residue(s) required for the propagation of feature annotation.</text>
</comment>
<evidence type="ECO:0000313" key="9">
    <source>
        <dbReference type="EMBL" id="KAL3876990.1"/>
    </source>
</evidence>
<dbReference type="PROSITE" id="PS50825">
    <property type="entry name" value="HYR"/>
    <property type="match status" value="1"/>
</dbReference>
<dbReference type="PROSITE" id="PS00022">
    <property type="entry name" value="EGF_1"/>
    <property type="match status" value="1"/>
</dbReference>
<dbReference type="FunFam" id="2.10.25.10:FF:000038">
    <property type="entry name" value="Fibrillin 2"/>
    <property type="match status" value="1"/>
</dbReference>
<dbReference type="CDD" id="cd00054">
    <property type="entry name" value="EGF_CA"/>
    <property type="match status" value="1"/>
</dbReference>
<keyword evidence="6" id="KW-0812">Transmembrane</keyword>
<feature type="transmembrane region" description="Helical" evidence="6">
    <location>
        <begin position="683"/>
        <end position="704"/>
    </location>
</feature>
<dbReference type="Gene3D" id="2.10.50.10">
    <property type="entry name" value="Tumor Necrosis Factor Receptor, subunit A, domain 2"/>
    <property type="match status" value="4"/>
</dbReference>
<dbReference type="PROSITE" id="PS00010">
    <property type="entry name" value="ASX_HYDROXYL"/>
    <property type="match status" value="1"/>
</dbReference>
<dbReference type="Pfam" id="PF07699">
    <property type="entry name" value="Ephrin_rec_like"/>
    <property type="match status" value="4"/>
</dbReference>
<feature type="disulfide bond" evidence="5">
    <location>
        <begin position="637"/>
        <end position="647"/>
    </location>
</feature>
<comment type="caution">
    <text evidence="9">The sequence shown here is derived from an EMBL/GenBank/DDBJ whole genome shotgun (WGS) entry which is preliminary data.</text>
</comment>
<evidence type="ECO:0000256" key="3">
    <source>
        <dbReference type="ARBA" id="ARBA00022737"/>
    </source>
</evidence>
<protein>
    <submittedName>
        <fullName evidence="9">Uncharacterized protein</fullName>
    </submittedName>
</protein>
<dbReference type="InterPro" id="IPR052071">
    <property type="entry name" value="SCUB_EGF-like_domain"/>
</dbReference>
<dbReference type="InterPro" id="IPR003410">
    <property type="entry name" value="HYR_dom"/>
</dbReference>
<keyword evidence="3" id="KW-0677">Repeat</keyword>
<organism evidence="9 10">
    <name type="scientific">Sinanodonta woodiana</name>
    <name type="common">Chinese pond mussel</name>
    <name type="synonym">Anodonta woodiana</name>
    <dbReference type="NCBI Taxonomy" id="1069815"/>
    <lineage>
        <taxon>Eukaryota</taxon>
        <taxon>Metazoa</taxon>
        <taxon>Spiralia</taxon>
        <taxon>Lophotrochozoa</taxon>
        <taxon>Mollusca</taxon>
        <taxon>Bivalvia</taxon>
        <taxon>Autobranchia</taxon>
        <taxon>Heteroconchia</taxon>
        <taxon>Palaeoheterodonta</taxon>
        <taxon>Unionida</taxon>
        <taxon>Unionoidea</taxon>
        <taxon>Unionidae</taxon>
        <taxon>Unioninae</taxon>
        <taxon>Sinanodonta</taxon>
    </lineage>
</organism>
<dbReference type="SMART" id="SM00179">
    <property type="entry name" value="EGF_CA"/>
    <property type="match status" value="1"/>
</dbReference>
<feature type="domain" description="EGF-like" evidence="7">
    <location>
        <begin position="594"/>
        <end position="634"/>
    </location>
</feature>
<dbReference type="InterPro" id="IPR011641">
    <property type="entry name" value="Tyr-kin_ephrin_A/B_rcpt-like"/>
</dbReference>
<evidence type="ECO:0000256" key="1">
    <source>
        <dbReference type="ARBA" id="ARBA00022536"/>
    </source>
</evidence>
<proteinExistence type="predicted"/>
<sequence length="789" mass="86541">MVETKHYMAVEVGQVQLKNEILLFKGKVSQVNIYSSLLQPETIAAMATSCHGDSYYGNLWSWKEFDIYLPDHRFIIHPSSCGELGCPSGFCSIPIDKSPPIVVSCPKDIEVVSLDRLNLVTWNQPVFSDDVGVARVEQTAHSSGTFSYGQYDIVYTAFDHDGNSAICSFRVYVTPKHCEMPSGPLNGVKDCGDWSQGQYCRIKCLGNNDFTEPTALLYNCGKEGFWDPPRGRVFRFPPCSAVSDPSISLYGSLTLLGPNNCTIDRKTNVTRSVYQVLAQLSLGTECACNLSGINVDCSSNLQSGRRKRETGSSEYKVSFTFTFSSGEIDGAINQIQSYVKEGRFDTQEFTLDSNQTIFKTQLSCKPDQVLNFNNKCVNCQPGTYQNNTSGSCELCPFGYYTAIEKQLNCSKCPENQTTESLGATSEIDCYSICSVGYFWDRVTRLCELCEAGQYQDVIGQTSCKPCPNGKTTPTEGSTSIQQCIYHCSQGNEINALGRCQPCPKGTYKDKMDVEQCQSCPSGFTTKSDGTISLESCSLVLCPAGKYRSDNNTCLPCLQGSYQPQADQTRCLLCGKGLTTPSSGAITKETCINGSVDECSLEIDNCDTEAECTDSEDSYKCECKLGFTGNGTYCKDNCADYCGQNGQCNKNSSGFPFCTCTKDYDGLNCETYIGTKEDLTTGQIAGIVTGLAVGLGIILVVWLSFYCMKKRKCKAVLVDKLGVPRLHRSEMTSGFPAYAVIHNPTFEASPGGSDDNLGSLTSYYHTDWRRSVYAGVEVPMFTDFVETTHL</sequence>
<keyword evidence="2" id="KW-0732">Signal</keyword>
<dbReference type="PANTHER" id="PTHR24046:SF5">
    <property type="entry name" value="EGF-LIKE DOMAIN-CONTAINING PROTEIN"/>
    <property type="match status" value="1"/>
</dbReference>
<evidence type="ECO:0000256" key="4">
    <source>
        <dbReference type="ARBA" id="ARBA00023157"/>
    </source>
</evidence>
<dbReference type="SMART" id="SM01411">
    <property type="entry name" value="Ephrin_rec_like"/>
    <property type="match status" value="4"/>
</dbReference>
<gene>
    <name evidence="9" type="ORF">ACJMK2_034757</name>
</gene>
<dbReference type="PANTHER" id="PTHR24046">
    <property type="entry name" value="SIGNAL PEPTIDE, CUB AND EGF-LIKE DOMAIN-CONTAINING"/>
    <property type="match status" value="1"/>
</dbReference>
<dbReference type="Proteomes" id="UP001634394">
    <property type="component" value="Unassembled WGS sequence"/>
</dbReference>
<dbReference type="Pfam" id="PF02494">
    <property type="entry name" value="HYR"/>
    <property type="match status" value="1"/>
</dbReference>
<dbReference type="SMART" id="SM00181">
    <property type="entry name" value="EGF"/>
    <property type="match status" value="4"/>
</dbReference>
<dbReference type="InterPro" id="IPR000742">
    <property type="entry name" value="EGF"/>
</dbReference>
<dbReference type="Gene3D" id="2.10.25.10">
    <property type="entry name" value="Laminin"/>
    <property type="match status" value="1"/>
</dbReference>
<keyword evidence="10" id="KW-1185">Reference proteome</keyword>
<dbReference type="PROSITE" id="PS01186">
    <property type="entry name" value="EGF_2"/>
    <property type="match status" value="1"/>
</dbReference>
<keyword evidence="1 5" id="KW-0245">EGF-like domain</keyword>
<dbReference type="InterPro" id="IPR001881">
    <property type="entry name" value="EGF-like_Ca-bd_dom"/>
</dbReference>
<feature type="domain" description="HYR" evidence="8">
    <location>
        <begin position="95"/>
        <end position="175"/>
    </location>
</feature>
<dbReference type="Pfam" id="PF12947">
    <property type="entry name" value="EGF_3"/>
    <property type="match status" value="1"/>
</dbReference>
<dbReference type="EMBL" id="JBJQND010000005">
    <property type="protein sequence ID" value="KAL3876990.1"/>
    <property type="molecule type" value="Genomic_DNA"/>
</dbReference>
<dbReference type="InterPro" id="IPR009030">
    <property type="entry name" value="Growth_fac_rcpt_cys_sf"/>
</dbReference>
<evidence type="ECO:0000313" key="10">
    <source>
        <dbReference type="Proteomes" id="UP001634394"/>
    </source>
</evidence>
<dbReference type="SUPFAM" id="SSF57196">
    <property type="entry name" value="EGF/Laminin"/>
    <property type="match status" value="1"/>
</dbReference>
<evidence type="ECO:0000256" key="6">
    <source>
        <dbReference type="SAM" id="Phobius"/>
    </source>
</evidence>
<feature type="domain" description="EGF-like" evidence="7">
    <location>
        <begin position="635"/>
        <end position="669"/>
    </location>
</feature>